<reference evidence="3" key="1">
    <citation type="submission" date="2017-11" db="EMBL/GenBank/DDBJ databases">
        <authorList>
            <person name="Watanabe M."/>
            <person name="Kojima H."/>
        </authorList>
    </citation>
    <scope>NUCLEOTIDE SEQUENCE [LARGE SCALE GENOMIC DNA]</scope>
    <source>
        <strain evidence="3">Tokyo 01</strain>
    </source>
</reference>
<reference evidence="3" key="2">
    <citation type="submission" date="2019-01" db="EMBL/GenBank/DDBJ databases">
        <title>Genome sequence of Desulfonema ishimotonii strain Tokyo 01.</title>
        <authorList>
            <person name="Fukui M."/>
        </authorList>
    </citation>
    <scope>NUCLEOTIDE SEQUENCE [LARGE SCALE GENOMIC DNA]</scope>
    <source>
        <strain evidence="3">Tokyo 01</strain>
    </source>
</reference>
<protein>
    <submittedName>
        <fullName evidence="2">Uncharacterized protein</fullName>
    </submittedName>
</protein>
<dbReference type="OrthoDB" id="272411at2"/>
<dbReference type="EMBL" id="BEXT01000001">
    <property type="protein sequence ID" value="GBC62133.1"/>
    <property type="molecule type" value="Genomic_DNA"/>
</dbReference>
<sequence length="303" mass="33090">MGVTIHVNGKSNSLVHKGSNGFAKNTLPDVCKTPSPSGPVPVPYPVIISRSADLKKGTKTVKVDGKKMAAVKGSQFSRCTGDEPGTAGGIKSGTNMKEATWLLYSFDVKLDGKNACRLGDKMMMNHGNTACLAGAVNPPVFKLPDDPDCQKIYEDIYRLLFGTRTKNAQGFPQGTKGLAFRWEEYANNVGGWGENSRKVQNHLNEYKKNQKKLKEKLRQFRNKKKRNCNDDDLPPGADLYAEQLPELGPGKSIIPKPSSSYALNMEQLAKALGISVGLVVTIVAISRLIRLIPPLWPLQLSPI</sequence>
<evidence type="ECO:0000256" key="1">
    <source>
        <dbReference type="SAM" id="Coils"/>
    </source>
</evidence>
<evidence type="ECO:0000313" key="2">
    <source>
        <dbReference type="EMBL" id="GBC62133.1"/>
    </source>
</evidence>
<dbReference type="Proteomes" id="UP000288096">
    <property type="component" value="Unassembled WGS sequence"/>
</dbReference>
<keyword evidence="3" id="KW-1185">Reference proteome</keyword>
<dbReference type="AlphaFoldDB" id="A0A401FYV7"/>
<gene>
    <name evidence="2" type="ORF">DENIS_3096</name>
</gene>
<dbReference type="Pfam" id="PF13665">
    <property type="entry name" value="Tox-PAAR-like"/>
    <property type="match status" value="1"/>
</dbReference>
<keyword evidence="1" id="KW-0175">Coiled coil</keyword>
<evidence type="ECO:0000313" key="3">
    <source>
        <dbReference type="Proteomes" id="UP000288096"/>
    </source>
</evidence>
<feature type="coiled-coil region" evidence="1">
    <location>
        <begin position="196"/>
        <end position="223"/>
    </location>
</feature>
<accession>A0A401FYV7</accession>
<dbReference type="RefSeq" id="WP_124329332.1">
    <property type="nucleotide sequence ID" value="NZ_BEXT01000001.1"/>
</dbReference>
<name>A0A401FYV7_9BACT</name>
<organism evidence="2 3">
    <name type="scientific">Desulfonema ishimotonii</name>
    <dbReference type="NCBI Taxonomy" id="45657"/>
    <lineage>
        <taxon>Bacteria</taxon>
        <taxon>Pseudomonadati</taxon>
        <taxon>Thermodesulfobacteriota</taxon>
        <taxon>Desulfobacteria</taxon>
        <taxon>Desulfobacterales</taxon>
        <taxon>Desulfococcaceae</taxon>
        <taxon>Desulfonema</taxon>
    </lineage>
</organism>
<proteinExistence type="predicted"/>
<comment type="caution">
    <text evidence="2">The sequence shown here is derived from an EMBL/GenBank/DDBJ whole genome shotgun (WGS) entry which is preliminary data.</text>
</comment>